<dbReference type="PROSITE" id="PS51257">
    <property type="entry name" value="PROKAR_LIPOPROTEIN"/>
    <property type="match status" value="1"/>
</dbReference>
<reference evidence="1 2" key="1">
    <citation type="submission" date="2016-04" db="EMBL/GenBank/DDBJ databases">
        <authorList>
            <person name="Evans L.H."/>
            <person name="Alamgir A."/>
            <person name="Owens N."/>
            <person name="Weber N.D."/>
            <person name="Virtaneva K."/>
            <person name="Barbian K."/>
            <person name="Babar A."/>
            <person name="Rosenke K."/>
        </authorList>
    </citation>
    <scope>NUCLEOTIDE SEQUENCE [LARGE SCALE GENOMIC DNA]</scope>
    <source>
        <strain evidence="1 2">CCM 8644</strain>
    </source>
</reference>
<gene>
    <name evidence="1" type="ORF">A5893_00490</name>
</gene>
<dbReference type="InterPro" id="IPR025634">
    <property type="entry name" value="DUF4292"/>
</dbReference>
<keyword evidence="2" id="KW-1185">Reference proteome</keyword>
<evidence type="ECO:0000313" key="1">
    <source>
        <dbReference type="EMBL" id="OAQ41623.1"/>
    </source>
</evidence>
<proteinExistence type="predicted"/>
<dbReference type="Gene3D" id="2.50.20.10">
    <property type="entry name" value="Lipoprotein localisation LolA/LolB/LppX"/>
    <property type="match status" value="1"/>
</dbReference>
<evidence type="ECO:0008006" key="3">
    <source>
        <dbReference type="Google" id="ProtNLM"/>
    </source>
</evidence>
<protein>
    <recommendedName>
        <fullName evidence="3">Deoxyuridine 5'-triphosphate nucleotidohydrolase</fullName>
    </recommendedName>
</protein>
<evidence type="ECO:0000313" key="2">
    <source>
        <dbReference type="Proteomes" id="UP000078459"/>
    </source>
</evidence>
<accession>A0A179DMF3</accession>
<sequence>MISFRKKLMKKNILSKIIFLFCVAFLFSCKSKKNIIAVPPTNNKIVKANFSKIEAKQATFNTFSTKAATNLTINDKNFDVTLNIRIKKGEAIWASITYIAGVEVARAMITPDSLKIMDRINNEYIKKQFDYIHKFSNNEIDYNALEAVLVGNCLPFVLNDNIAINQKENITTITGQTNQMVYQIGLNQLLKPQSTVLISEINQQKLEVNITAFQEILNQIFAKTISLTSIAKDKNVKLIMDYDKTFIDQPVEFPFNVPKRFSLIE</sequence>
<dbReference type="Pfam" id="PF14125">
    <property type="entry name" value="DUF4292"/>
    <property type="match status" value="1"/>
</dbReference>
<dbReference type="EMBL" id="LWHJ01000011">
    <property type="protein sequence ID" value="OAQ41623.1"/>
    <property type="molecule type" value="Genomic_DNA"/>
</dbReference>
<dbReference type="Proteomes" id="UP000078459">
    <property type="component" value="Unassembled WGS sequence"/>
</dbReference>
<dbReference type="STRING" id="1826909.A5893_00490"/>
<organism evidence="1 2">
    <name type="scientific">Pedobacter psychrophilus</name>
    <dbReference type="NCBI Taxonomy" id="1826909"/>
    <lineage>
        <taxon>Bacteria</taxon>
        <taxon>Pseudomonadati</taxon>
        <taxon>Bacteroidota</taxon>
        <taxon>Sphingobacteriia</taxon>
        <taxon>Sphingobacteriales</taxon>
        <taxon>Sphingobacteriaceae</taxon>
        <taxon>Pedobacter</taxon>
    </lineage>
</organism>
<comment type="caution">
    <text evidence="1">The sequence shown here is derived from an EMBL/GenBank/DDBJ whole genome shotgun (WGS) entry which is preliminary data.</text>
</comment>
<dbReference type="AlphaFoldDB" id="A0A179DMF3"/>
<reference evidence="1 2" key="2">
    <citation type="submission" date="2016-06" db="EMBL/GenBank/DDBJ databases">
        <title>Pedobacter psychrophilus sp. nov., isolated from Antarctic fragmentary rock.</title>
        <authorList>
            <person name="Svec P."/>
        </authorList>
    </citation>
    <scope>NUCLEOTIDE SEQUENCE [LARGE SCALE GENOMIC DNA]</scope>
    <source>
        <strain evidence="1 2">CCM 8644</strain>
    </source>
</reference>
<name>A0A179DMF3_9SPHI</name>